<feature type="compositionally biased region" description="Basic and acidic residues" evidence="1">
    <location>
        <begin position="62"/>
        <end position="77"/>
    </location>
</feature>
<reference evidence="2 3" key="1">
    <citation type="submission" date="2020-02" db="EMBL/GenBank/DDBJ databases">
        <authorList>
            <person name="Ma Q."/>
            <person name="Huang Y."/>
            <person name="Song X."/>
            <person name="Pei D."/>
        </authorList>
    </citation>
    <scope>NUCLEOTIDE SEQUENCE [LARGE SCALE GENOMIC DNA]</scope>
    <source>
        <strain evidence="2">Sxm20200214</strain>
        <tissue evidence="2">Leaf</tissue>
    </source>
</reference>
<evidence type="ECO:0000313" key="3">
    <source>
        <dbReference type="Proteomes" id="UP000886595"/>
    </source>
</evidence>
<sequence>MERGTCRPLTSPSPPRPPQIDSRDTGSETRKRSRSFSSAATNERSHRRQGEAEKGKAKKRGASGDRKRTRQSPERSLHTVGGKV</sequence>
<organism evidence="2 3">
    <name type="scientific">Brassica carinata</name>
    <name type="common">Ethiopian mustard</name>
    <name type="synonym">Abyssinian cabbage</name>
    <dbReference type="NCBI Taxonomy" id="52824"/>
    <lineage>
        <taxon>Eukaryota</taxon>
        <taxon>Viridiplantae</taxon>
        <taxon>Streptophyta</taxon>
        <taxon>Embryophyta</taxon>
        <taxon>Tracheophyta</taxon>
        <taxon>Spermatophyta</taxon>
        <taxon>Magnoliopsida</taxon>
        <taxon>eudicotyledons</taxon>
        <taxon>Gunneridae</taxon>
        <taxon>Pentapetalae</taxon>
        <taxon>rosids</taxon>
        <taxon>malvids</taxon>
        <taxon>Brassicales</taxon>
        <taxon>Brassicaceae</taxon>
        <taxon>Brassiceae</taxon>
        <taxon>Brassica</taxon>
    </lineage>
</organism>
<accession>A0A8X7WEN8</accession>
<dbReference type="EMBL" id="JAAMPC010000002">
    <property type="protein sequence ID" value="KAG2327815.1"/>
    <property type="molecule type" value="Genomic_DNA"/>
</dbReference>
<evidence type="ECO:0000256" key="1">
    <source>
        <dbReference type="SAM" id="MobiDB-lite"/>
    </source>
</evidence>
<keyword evidence="3" id="KW-1185">Reference proteome</keyword>
<protein>
    <submittedName>
        <fullName evidence="2">Uncharacterized protein</fullName>
    </submittedName>
</protein>
<name>A0A8X7WEN8_BRACI</name>
<dbReference type="Proteomes" id="UP000886595">
    <property type="component" value="Unassembled WGS sequence"/>
</dbReference>
<comment type="caution">
    <text evidence="2">The sequence shown here is derived from an EMBL/GenBank/DDBJ whole genome shotgun (WGS) entry which is preliminary data.</text>
</comment>
<proteinExistence type="predicted"/>
<evidence type="ECO:0000313" key="2">
    <source>
        <dbReference type="EMBL" id="KAG2327815.1"/>
    </source>
</evidence>
<gene>
    <name evidence="2" type="ORF">Bca52824_010543</name>
</gene>
<feature type="region of interest" description="Disordered" evidence="1">
    <location>
        <begin position="1"/>
        <end position="84"/>
    </location>
</feature>
<dbReference type="AlphaFoldDB" id="A0A8X7WEN8"/>
<feature type="compositionally biased region" description="Basic and acidic residues" evidence="1">
    <location>
        <begin position="21"/>
        <end position="30"/>
    </location>
</feature>